<comment type="caution">
    <text evidence="1">The sequence shown here is derived from an EMBL/GenBank/DDBJ whole genome shotgun (WGS) entry which is preliminary data.</text>
</comment>
<dbReference type="EMBL" id="CAJOBA010003310">
    <property type="protein sequence ID" value="CAF3677584.1"/>
    <property type="molecule type" value="Genomic_DNA"/>
</dbReference>
<accession>A0A8S2DG09</accession>
<reference evidence="1" key="1">
    <citation type="submission" date="2021-02" db="EMBL/GenBank/DDBJ databases">
        <authorList>
            <person name="Nowell W R."/>
        </authorList>
    </citation>
    <scope>NUCLEOTIDE SEQUENCE</scope>
</reference>
<gene>
    <name evidence="1" type="ORF">OVA965_LOCUS9380</name>
    <name evidence="2" type="ORF">TMI583_LOCUS9376</name>
</gene>
<sequence>MGNRNARQQGAPGLDYYGQGYDSYPYEPMMENYGAGYEPYAEYPSGYELTEPAINNRGGEYMPTIYSRGILPPQNLGAYGGLGNTFGLSPLGASALGGLNGYGSRYPYGFNPMIHQQGTMGPKIRKIFVPNHVFPQFQQMLQGGGMGMNPMMNMGQGYGCGGSPMMQSPMGIPQGCGLGMQQPMMPMSGGSLPPNCCAMSIPISGAIPSASMGSSCCPQPIMQQMPCGPVMQPQIQMPCAPPMPMMQAQIPCPPPIMPQMPCLPQMMPQMPCPPPIMPQMPCLPQMMPQMPCPPPIMPQMPCPPPIMPQMPCLPQMPMIQQQVPCMPQQSFMPQQIPCMPPQFPMQQSFQNPCLSSMYPSSQMGGSFAGYGSQMMLPQMGMGVNNYLGYGGINPSGFAGYSGSNMMGGFPSSGRVLVVCCAFPQP</sequence>
<dbReference type="Proteomes" id="UP000682733">
    <property type="component" value="Unassembled WGS sequence"/>
</dbReference>
<dbReference type="Proteomes" id="UP000677228">
    <property type="component" value="Unassembled WGS sequence"/>
</dbReference>
<evidence type="ECO:0000313" key="1">
    <source>
        <dbReference type="EMBL" id="CAF0896145.1"/>
    </source>
</evidence>
<dbReference type="AlphaFoldDB" id="A0A8S2DG09"/>
<proteinExistence type="predicted"/>
<evidence type="ECO:0000313" key="2">
    <source>
        <dbReference type="EMBL" id="CAF3677584.1"/>
    </source>
</evidence>
<organism evidence="1 3">
    <name type="scientific">Didymodactylos carnosus</name>
    <dbReference type="NCBI Taxonomy" id="1234261"/>
    <lineage>
        <taxon>Eukaryota</taxon>
        <taxon>Metazoa</taxon>
        <taxon>Spiralia</taxon>
        <taxon>Gnathifera</taxon>
        <taxon>Rotifera</taxon>
        <taxon>Eurotatoria</taxon>
        <taxon>Bdelloidea</taxon>
        <taxon>Philodinida</taxon>
        <taxon>Philodinidae</taxon>
        <taxon>Didymodactylos</taxon>
    </lineage>
</organism>
<name>A0A8S2DG09_9BILA</name>
<dbReference type="EMBL" id="CAJNOK010003309">
    <property type="protein sequence ID" value="CAF0896145.1"/>
    <property type="molecule type" value="Genomic_DNA"/>
</dbReference>
<evidence type="ECO:0000313" key="3">
    <source>
        <dbReference type="Proteomes" id="UP000677228"/>
    </source>
</evidence>
<protein>
    <submittedName>
        <fullName evidence="1">Uncharacterized protein</fullName>
    </submittedName>
</protein>